<keyword evidence="2" id="KW-1185">Reference proteome</keyword>
<accession>A0AAU9JD19</accession>
<sequence>MRSEKVKTLNAAQDEKILYLVQKGICQRLREIAHCKNSESVPIQIYREVPWKIKEYVYIVHSSSGIDETARKHSQAPETSIRNAQVTFAIANKSEELRRDGWK</sequence>
<organism evidence="1 2">
    <name type="scientific">Blepharisma stoltei</name>
    <dbReference type="NCBI Taxonomy" id="1481888"/>
    <lineage>
        <taxon>Eukaryota</taxon>
        <taxon>Sar</taxon>
        <taxon>Alveolata</taxon>
        <taxon>Ciliophora</taxon>
        <taxon>Postciliodesmatophora</taxon>
        <taxon>Heterotrichea</taxon>
        <taxon>Heterotrichida</taxon>
        <taxon>Blepharismidae</taxon>
        <taxon>Blepharisma</taxon>
    </lineage>
</organism>
<comment type="caution">
    <text evidence="1">The sequence shown here is derived from an EMBL/GenBank/DDBJ whole genome shotgun (WGS) entry which is preliminary data.</text>
</comment>
<proteinExistence type="predicted"/>
<evidence type="ECO:0000313" key="1">
    <source>
        <dbReference type="EMBL" id="CAG9326006.1"/>
    </source>
</evidence>
<evidence type="ECO:0000313" key="2">
    <source>
        <dbReference type="Proteomes" id="UP001162131"/>
    </source>
</evidence>
<dbReference type="EMBL" id="CAJZBQ010000039">
    <property type="protein sequence ID" value="CAG9326006.1"/>
    <property type="molecule type" value="Genomic_DNA"/>
</dbReference>
<dbReference type="Proteomes" id="UP001162131">
    <property type="component" value="Unassembled WGS sequence"/>
</dbReference>
<dbReference type="AlphaFoldDB" id="A0AAU9JD19"/>
<reference evidence="1" key="1">
    <citation type="submission" date="2021-09" db="EMBL/GenBank/DDBJ databases">
        <authorList>
            <consortium name="AG Swart"/>
            <person name="Singh M."/>
            <person name="Singh A."/>
            <person name="Seah K."/>
            <person name="Emmerich C."/>
        </authorList>
    </citation>
    <scope>NUCLEOTIDE SEQUENCE</scope>
    <source>
        <strain evidence="1">ATCC30299</strain>
    </source>
</reference>
<gene>
    <name evidence="1" type="ORF">BSTOLATCC_MIC39785</name>
</gene>
<name>A0AAU9JD19_9CILI</name>
<protein>
    <submittedName>
        <fullName evidence="1">Uncharacterized protein</fullName>
    </submittedName>
</protein>